<accession>A0A3B0SWB7</accession>
<keyword evidence="5 13" id="KW-0808">Transferase</keyword>
<keyword evidence="1" id="KW-0329">Glyoxylate bypass</keyword>
<dbReference type="EC" id="2.7.11.5" evidence="13"/>
<dbReference type="Pfam" id="PF20423">
    <property type="entry name" value="AceK_regulatory"/>
    <property type="match status" value="1"/>
</dbReference>
<feature type="domain" description="Isocitrate dehydrogenase kinase/phosphatase (AceK) kinase" evidence="11">
    <location>
        <begin position="299"/>
        <end position="493"/>
    </location>
</feature>
<dbReference type="GO" id="GO:0005524">
    <property type="term" value="F:ATP binding"/>
    <property type="evidence" value="ECO:0007669"/>
    <property type="project" value="UniProtKB-KW"/>
</dbReference>
<evidence type="ECO:0000256" key="7">
    <source>
        <dbReference type="ARBA" id="ARBA00022777"/>
    </source>
</evidence>
<dbReference type="NCBIfam" id="NF002804">
    <property type="entry name" value="PRK02946.1"/>
    <property type="match status" value="1"/>
</dbReference>
<dbReference type="PANTHER" id="PTHR39559:SF1">
    <property type="entry name" value="ISOCITRATE DEHYDROGENASE KINASE_PHOSPHATASE"/>
    <property type="match status" value="1"/>
</dbReference>
<keyword evidence="9" id="KW-0067">ATP-binding</keyword>
<evidence type="ECO:0000256" key="5">
    <source>
        <dbReference type="ARBA" id="ARBA00022679"/>
    </source>
</evidence>
<dbReference type="Pfam" id="PF06315">
    <property type="entry name" value="AceK_kinase"/>
    <property type="match status" value="1"/>
</dbReference>
<dbReference type="AlphaFoldDB" id="A0A3B0SWB7"/>
<evidence type="ECO:0000256" key="4">
    <source>
        <dbReference type="ARBA" id="ARBA00022532"/>
    </source>
</evidence>
<dbReference type="GO" id="GO:0004674">
    <property type="term" value="F:protein serine/threonine kinase activity"/>
    <property type="evidence" value="ECO:0007669"/>
    <property type="project" value="UniProtKB-KW"/>
</dbReference>
<evidence type="ECO:0000256" key="9">
    <source>
        <dbReference type="ARBA" id="ARBA00022840"/>
    </source>
</evidence>
<feature type="non-terminal residue" evidence="13">
    <location>
        <position position="493"/>
    </location>
</feature>
<evidence type="ECO:0000256" key="10">
    <source>
        <dbReference type="ARBA" id="ARBA00022912"/>
    </source>
</evidence>
<proteinExistence type="predicted"/>
<evidence type="ECO:0000256" key="3">
    <source>
        <dbReference type="ARBA" id="ARBA00022527"/>
    </source>
</evidence>
<evidence type="ECO:0000313" key="13">
    <source>
        <dbReference type="EMBL" id="VAW08790.1"/>
    </source>
</evidence>
<evidence type="ECO:0000256" key="2">
    <source>
        <dbReference type="ARBA" id="ARBA00022490"/>
    </source>
</evidence>
<evidence type="ECO:0000259" key="12">
    <source>
        <dbReference type="Pfam" id="PF20423"/>
    </source>
</evidence>
<dbReference type="GO" id="GO:0004721">
    <property type="term" value="F:phosphoprotein phosphatase activity"/>
    <property type="evidence" value="ECO:0007669"/>
    <property type="project" value="UniProtKB-KW"/>
</dbReference>
<evidence type="ECO:0000256" key="1">
    <source>
        <dbReference type="ARBA" id="ARBA00022435"/>
    </source>
</evidence>
<dbReference type="GO" id="GO:0006006">
    <property type="term" value="P:glucose metabolic process"/>
    <property type="evidence" value="ECO:0007669"/>
    <property type="project" value="InterPro"/>
</dbReference>
<gene>
    <name evidence="13" type="ORF">MNBD_ACTINO02-1733</name>
</gene>
<keyword evidence="7 13" id="KW-0418">Kinase</keyword>
<dbReference type="InterPro" id="IPR010452">
    <property type="entry name" value="Isocitrate_DH_AceK"/>
</dbReference>
<dbReference type="PANTHER" id="PTHR39559">
    <property type="match status" value="1"/>
</dbReference>
<dbReference type="InterPro" id="IPR046854">
    <property type="entry name" value="AceK_regulatory"/>
</dbReference>
<keyword evidence="6" id="KW-0547">Nucleotide-binding</keyword>
<keyword evidence="8" id="KW-0378">Hydrolase</keyword>
<dbReference type="InterPro" id="IPR046855">
    <property type="entry name" value="AceK_kinase"/>
</dbReference>
<keyword evidence="4" id="KW-0816">Tricarboxylic acid cycle</keyword>
<protein>
    <submittedName>
        <fullName evidence="13">Isocitrate dehydrogenase phosphatase /kinase</fullName>
        <ecNumber evidence="13">2.7.11.5</ecNumber>
    </submittedName>
</protein>
<evidence type="ECO:0000256" key="8">
    <source>
        <dbReference type="ARBA" id="ARBA00022801"/>
    </source>
</evidence>
<evidence type="ECO:0000256" key="6">
    <source>
        <dbReference type="ARBA" id="ARBA00022741"/>
    </source>
</evidence>
<dbReference type="GO" id="GO:0005737">
    <property type="term" value="C:cytoplasm"/>
    <property type="evidence" value="ECO:0007669"/>
    <property type="project" value="InterPro"/>
</dbReference>
<dbReference type="EMBL" id="UOEK01000494">
    <property type="protein sequence ID" value="VAW08790.1"/>
    <property type="molecule type" value="Genomic_DNA"/>
</dbReference>
<dbReference type="GO" id="GO:0016208">
    <property type="term" value="F:AMP binding"/>
    <property type="evidence" value="ECO:0007669"/>
    <property type="project" value="TreeGrafter"/>
</dbReference>
<name>A0A3B0SWB7_9ZZZZ</name>
<dbReference type="GO" id="GO:0006097">
    <property type="term" value="P:glyoxylate cycle"/>
    <property type="evidence" value="ECO:0007669"/>
    <property type="project" value="UniProtKB-KW"/>
</dbReference>
<dbReference type="GO" id="GO:0008772">
    <property type="term" value="F:[isocitrate dehydrogenase (NADP+)] kinase activity"/>
    <property type="evidence" value="ECO:0007669"/>
    <property type="project" value="UniProtKB-EC"/>
</dbReference>
<dbReference type="GO" id="GO:0006099">
    <property type="term" value="P:tricarboxylic acid cycle"/>
    <property type="evidence" value="ECO:0007669"/>
    <property type="project" value="UniProtKB-KW"/>
</dbReference>
<organism evidence="13">
    <name type="scientific">hydrothermal vent metagenome</name>
    <dbReference type="NCBI Taxonomy" id="652676"/>
    <lineage>
        <taxon>unclassified sequences</taxon>
        <taxon>metagenomes</taxon>
        <taxon>ecological metagenomes</taxon>
    </lineage>
</organism>
<feature type="domain" description="Isocitrate dehydrogenase kinase/phosphatase (AceK) regulatory" evidence="12">
    <location>
        <begin position="8"/>
        <end position="295"/>
    </location>
</feature>
<reference evidence="13" key="1">
    <citation type="submission" date="2018-06" db="EMBL/GenBank/DDBJ databases">
        <authorList>
            <person name="Zhirakovskaya E."/>
        </authorList>
    </citation>
    <scope>NUCLEOTIDE SEQUENCE</scope>
</reference>
<keyword evidence="2" id="KW-0963">Cytoplasm</keyword>
<sequence length="493" mass="55039">MDTAVDVATAVHQGLADFLSGFLVATDTAASHFRHREWEDLYLLARHRLDLYESHVSAVVDRLRSSAGTALWTEAKVAFVDLAPVDVSDIAATFFNSVTRRLFETVGVDSAVEFVAPGAGGVDRTVAMRAVDVSSNLEAGLRSLLLEADLAPTWRHLTRDVTLAGDEIRQRVRYLGLGDLQAVTVAEPVFYRGRSAYLVGFVVAERGDIPLAIAIHNTVPGLAIGAVLMESTQLTALFSYTRASFFVAAEHPRAMVQWLNELLPHKASHELYSAIGFRKHGKTELFQDIKRHVGSTDHQFVQSRGIRGMVMIVFDVEGLDVVFKLIRDRFPYPKQTTRRAIEAKYRQVHRHDRAGRMIDAYSFANLRLPLSVFSEQLLAELRSDATRSVAIDGEHVTLKHVYVERKVIPLDVYVREANPIKAEAAIIDYGRAIKNLAAANIFPGDMLLKNFGVTQTGRVVFYDYDELCKVTECRFRDIPESTNPHDDMSADPW</sequence>
<keyword evidence="3" id="KW-0723">Serine/threonine-protein kinase</keyword>
<evidence type="ECO:0000259" key="11">
    <source>
        <dbReference type="Pfam" id="PF06315"/>
    </source>
</evidence>
<keyword evidence="10" id="KW-0904">Protein phosphatase</keyword>